<evidence type="ECO:0000259" key="1">
    <source>
        <dbReference type="Pfam" id="PF03372"/>
    </source>
</evidence>
<dbReference type="Proteomes" id="UP001431209">
    <property type="component" value="Unassembled WGS sequence"/>
</dbReference>
<proteinExistence type="predicted"/>
<dbReference type="Gene3D" id="3.60.10.10">
    <property type="entry name" value="Endonuclease/exonuclease/phosphatase"/>
    <property type="match status" value="1"/>
</dbReference>
<dbReference type="PANTHER" id="PTHR14859:SF0">
    <property type="entry name" value="ENDONUCLEASE_EXONUCLEASE_PHOSPHATASE FAMILY PROTEIN, EXPRESSED"/>
    <property type="match status" value="1"/>
</dbReference>
<dbReference type="PANTHER" id="PTHR14859">
    <property type="entry name" value="CALCOFLUOR WHITE HYPERSENSITIVE PROTEIN PRECURSOR"/>
    <property type="match status" value="1"/>
</dbReference>
<keyword evidence="3" id="KW-1185">Reference proteome</keyword>
<dbReference type="EMBL" id="JAOPGA020000078">
    <property type="protein sequence ID" value="KAL0476656.1"/>
    <property type="molecule type" value="Genomic_DNA"/>
</dbReference>
<reference evidence="2 3" key="1">
    <citation type="submission" date="2024-03" db="EMBL/GenBank/DDBJ databases">
        <title>The Acrasis kona genome and developmental transcriptomes reveal deep origins of eukaryotic multicellular pathways.</title>
        <authorList>
            <person name="Sheikh S."/>
            <person name="Fu C.-J."/>
            <person name="Brown M.W."/>
            <person name="Baldauf S.L."/>
        </authorList>
    </citation>
    <scope>NUCLEOTIDE SEQUENCE [LARGE SCALE GENOMIC DNA]</scope>
    <source>
        <strain evidence="2 3">ATCC MYA-3509</strain>
    </source>
</reference>
<dbReference type="GO" id="GO:0005783">
    <property type="term" value="C:endoplasmic reticulum"/>
    <property type="evidence" value="ECO:0007669"/>
    <property type="project" value="TreeGrafter"/>
</dbReference>
<dbReference type="SUPFAM" id="SSF56219">
    <property type="entry name" value="DNase I-like"/>
    <property type="match status" value="1"/>
</dbReference>
<dbReference type="GO" id="GO:0016020">
    <property type="term" value="C:membrane"/>
    <property type="evidence" value="ECO:0007669"/>
    <property type="project" value="GOC"/>
</dbReference>
<dbReference type="AlphaFoldDB" id="A0AAW2YIQ7"/>
<accession>A0AAW2YIQ7</accession>
<feature type="domain" description="Endonuclease/exonuclease/phosphatase" evidence="1">
    <location>
        <begin position="10"/>
        <end position="251"/>
    </location>
</feature>
<evidence type="ECO:0000313" key="3">
    <source>
        <dbReference type="Proteomes" id="UP001431209"/>
    </source>
</evidence>
<dbReference type="GO" id="GO:0006506">
    <property type="term" value="P:GPI anchor biosynthetic process"/>
    <property type="evidence" value="ECO:0007669"/>
    <property type="project" value="TreeGrafter"/>
</dbReference>
<dbReference type="Pfam" id="PF03372">
    <property type="entry name" value="Exo_endo_phos"/>
    <property type="match status" value="1"/>
</dbReference>
<dbReference type="InterPro" id="IPR005135">
    <property type="entry name" value="Endo/exonuclease/phosphatase"/>
</dbReference>
<comment type="caution">
    <text evidence="2">The sequence shown here is derived from an EMBL/GenBank/DDBJ whole genome shotgun (WGS) entry which is preliminary data.</text>
</comment>
<protein>
    <recommendedName>
        <fullName evidence="1">Endonuclease/exonuclease/phosphatase domain-containing protein</fullName>
    </recommendedName>
</protein>
<name>A0AAW2YIQ7_9EUKA</name>
<gene>
    <name evidence="2" type="ORF">AKO1_006190</name>
</gene>
<sequence length="263" mass="30690">MPRSTFRVATLNIHMWGDVKNKDNVERLIEFIRPFDLDLIAIQEVMNIKNKLKTLADGIGMPYVAFGEGCSDRFGNAIISKHPFAEETNQISTFKEAEERAMLSVKLDSKHPFIQDNKDVQFHSIHLDHSREEYRMAQLIDIFSQTTPSSKDFIMGDFNALDETDYSEDYFNQIAAVRRKGHWESPKSEVTSFMKNEKYIDVWRTLNPDSLDISTCRFNTRIDYIWQRGHLSKKWRISNCNIIPSKKITDHELVLCVFEQVQS</sequence>
<evidence type="ECO:0000313" key="2">
    <source>
        <dbReference type="EMBL" id="KAL0476656.1"/>
    </source>
</evidence>
<dbReference type="InterPro" id="IPR051916">
    <property type="entry name" value="GPI-anchor_lipid_remodeler"/>
</dbReference>
<organism evidence="2 3">
    <name type="scientific">Acrasis kona</name>
    <dbReference type="NCBI Taxonomy" id="1008807"/>
    <lineage>
        <taxon>Eukaryota</taxon>
        <taxon>Discoba</taxon>
        <taxon>Heterolobosea</taxon>
        <taxon>Tetramitia</taxon>
        <taxon>Eutetramitia</taxon>
        <taxon>Acrasidae</taxon>
        <taxon>Acrasis</taxon>
    </lineage>
</organism>
<dbReference type="GO" id="GO:0003824">
    <property type="term" value="F:catalytic activity"/>
    <property type="evidence" value="ECO:0007669"/>
    <property type="project" value="InterPro"/>
</dbReference>
<dbReference type="InterPro" id="IPR036691">
    <property type="entry name" value="Endo/exonu/phosph_ase_sf"/>
</dbReference>